<name>A0A5B0VK45_9GAMM</name>
<proteinExistence type="predicted"/>
<reference evidence="2 3" key="1">
    <citation type="submission" date="2019-08" db="EMBL/GenBank/DDBJ databases">
        <title>Marinobacter ZYF650 sp. nov., a marine bacterium isolated from seawater of the Mariana trench.</title>
        <authorList>
            <person name="Ahmad W."/>
        </authorList>
    </citation>
    <scope>NUCLEOTIDE SEQUENCE [LARGE SCALE GENOMIC DNA]</scope>
    <source>
        <strain evidence="2 3">ZYF650</strain>
    </source>
</reference>
<dbReference type="PANTHER" id="PTHR10605">
    <property type="entry name" value="HEPARAN SULFATE SULFOTRANSFERASE"/>
    <property type="match status" value="1"/>
</dbReference>
<keyword evidence="3" id="KW-1185">Reference proteome</keyword>
<organism evidence="2 3">
    <name type="scientific">Marinobacter salinexigens</name>
    <dbReference type="NCBI Taxonomy" id="2919747"/>
    <lineage>
        <taxon>Bacteria</taxon>
        <taxon>Pseudomonadati</taxon>
        <taxon>Pseudomonadota</taxon>
        <taxon>Gammaproteobacteria</taxon>
        <taxon>Pseudomonadales</taxon>
        <taxon>Marinobacteraceae</taxon>
        <taxon>Marinobacter</taxon>
    </lineage>
</organism>
<accession>A0A5B0VK45</accession>
<dbReference type="Gene3D" id="3.40.50.300">
    <property type="entry name" value="P-loop containing nucleotide triphosphate hydrolases"/>
    <property type="match status" value="1"/>
</dbReference>
<comment type="caution">
    <text evidence="2">The sequence shown here is derived from an EMBL/GenBank/DDBJ whole genome shotgun (WGS) entry which is preliminary data.</text>
</comment>
<sequence length="561" mass="64276">MKYLIIPGLAKSGTTYLFDQLSQNEEYFTPTMRKEVNYFCQGDDILQYNSQYPSLSEEKWHVDASPAYMESYVDEFTRMKSAFNGEIAKFIVCLREPFSRAYSHYLHDLKRHVVHFDFNAFMTLSHNIKSIDSFQKYFIPRKPQIEYLIKLFGRENVLGFDLGTKREKWRHTTELEDFLSISGKIHFDSGKVSNPGGWIPRIFYDRKRSLEVYDRGEVYALPPGTLLIKNGTDSMLLKDFPESMADKLIKSSQYWSMEFIPDELGDMSGAIWDDYLESMELLGLEVKKPQPEKAYTAHEPNLSPTIKERLEKISSVENDLSHIWTTRSDKAAFNAVADKMADRHFAGGAVNRIRRSDSPLETALETVNRFDYLPQAEASLVVECLRQKNFNLLLQGRVLSPVNNRFLSEDRVKSLVMPIIKGGEISVEKLRTLAHHVGLSYAGRLTTPSIPVSMKKGEEVCISVDIENLTNKNWLPYDGGKLNVSYHWYDSTGAVCIFDGLRTPIDEEVMLGQPLRISNVKIKAPELPGAYTLEITMVREGVSWLERKGFISEKKELRVSS</sequence>
<dbReference type="AlphaFoldDB" id="A0A5B0VK45"/>
<dbReference type="GO" id="GO:0008146">
    <property type="term" value="F:sulfotransferase activity"/>
    <property type="evidence" value="ECO:0007669"/>
    <property type="project" value="InterPro"/>
</dbReference>
<dbReference type="RefSeq" id="WP_149599105.1">
    <property type="nucleotide sequence ID" value="NZ_VTUU01000002.1"/>
</dbReference>
<keyword evidence="1" id="KW-0808">Transferase</keyword>
<protein>
    <recommendedName>
        <fullName evidence="4">Sulfotransferase domain-containing protein</fullName>
    </recommendedName>
</protein>
<evidence type="ECO:0000313" key="3">
    <source>
        <dbReference type="Proteomes" id="UP000323161"/>
    </source>
</evidence>
<dbReference type="InterPro" id="IPR037359">
    <property type="entry name" value="NST/OST"/>
</dbReference>
<dbReference type="Proteomes" id="UP000323161">
    <property type="component" value="Unassembled WGS sequence"/>
</dbReference>
<evidence type="ECO:0000313" key="2">
    <source>
        <dbReference type="EMBL" id="KAA1174683.1"/>
    </source>
</evidence>
<evidence type="ECO:0000256" key="1">
    <source>
        <dbReference type="ARBA" id="ARBA00022679"/>
    </source>
</evidence>
<dbReference type="SUPFAM" id="SSF52540">
    <property type="entry name" value="P-loop containing nucleoside triphosphate hydrolases"/>
    <property type="match status" value="1"/>
</dbReference>
<dbReference type="InterPro" id="IPR027417">
    <property type="entry name" value="P-loop_NTPase"/>
</dbReference>
<dbReference type="EMBL" id="VTUU01000002">
    <property type="protein sequence ID" value="KAA1174683.1"/>
    <property type="molecule type" value="Genomic_DNA"/>
</dbReference>
<gene>
    <name evidence="2" type="ORF">FWJ25_04645</name>
</gene>
<dbReference type="PANTHER" id="PTHR10605:SF56">
    <property type="entry name" value="BIFUNCTIONAL HEPARAN SULFATE N-DEACETYLASE_N-SULFOTRANSFERASE"/>
    <property type="match status" value="1"/>
</dbReference>
<evidence type="ECO:0008006" key="4">
    <source>
        <dbReference type="Google" id="ProtNLM"/>
    </source>
</evidence>